<feature type="domain" description="Nudix hydrolase" evidence="11">
    <location>
        <begin position="125"/>
        <end position="257"/>
    </location>
</feature>
<dbReference type="Proteomes" id="UP000309138">
    <property type="component" value="Unassembled WGS sequence"/>
</dbReference>
<comment type="similarity">
    <text evidence="3">Belongs to the Nudix hydrolase family. NudC subfamily.</text>
</comment>
<keyword evidence="6 10" id="KW-0378">Hydrolase</keyword>
<dbReference type="PROSITE" id="PS00893">
    <property type="entry name" value="NUDIX_BOX"/>
    <property type="match status" value="1"/>
</dbReference>
<comment type="cofactor">
    <cofactor evidence="1">
        <name>Mg(2+)</name>
        <dbReference type="ChEBI" id="CHEBI:18420"/>
    </cofactor>
</comment>
<comment type="cofactor">
    <cofactor evidence="2">
        <name>Zn(2+)</name>
        <dbReference type="ChEBI" id="CHEBI:29105"/>
    </cofactor>
</comment>
<dbReference type="SUPFAM" id="SSF55811">
    <property type="entry name" value="Nudix"/>
    <property type="match status" value="1"/>
</dbReference>
<keyword evidence="13" id="KW-1185">Reference proteome</keyword>
<reference evidence="12 13" key="1">
    <citation type="submission" date="2019-04" db="EMBL/GenBank/DDBJ databases">
        <authorList>
            <person name="Yang Y."/>
            <person name="Wei D."/>
        </authorList>
    </citation>
    <scope>NUCLEOTIDE SEQUENCE [LARGE SCALE GENOMIC DNA]</scope>
    <source>
        <strain evidence="12 13">L-1-4w-11</strain>
    </source>
</reference>
<dbReference type="InterPro" id="IPR015376">
    <property type="entry name" value="Znr_NADH_PPase"/>
</dbReference>
<dbReference type="GO" id="GO:0006742">
    <property type="term" value="P:NADP+ catabolic process"/>
    <property type="evidence" value="ECO:0007669"/>
    <property type="project" value="TreeGrafter"/>
</dbReference>
<accession>A0A4U1LAK0</accession>
<dbReference type="PROSITE" id="PS51462">
    <property type="entry name" value="NUDIX"/>
    <property type="match status" value="1"/>
</dbReference>
<dbReference type="NCBIfam" id="NF001299">
    <property type="entry name" value="PRK00241.1"/>
    <property type="match status" value="1"/>
</dbReference>
<evidence type="ECO:0000256" key="6">
    <source>
        <dbReference type="ARBA" id="ARBA00022801"/>
    </source>
</evidence>
<dbReference type="Gene3D" id="3.90.79.20">
    <property type="match status" value="1"/>
</dbReference>
<dbReference type="AlphaFoldDB" id="A0A4U1LAK0"/>
<dbReference type="InterPro" id="IPR020084">
    <property type="entry name" value="NUDIX_hydrolase_CS"/>
</dbReference>
<dbReference type="PRINTS" id="PR00502">
    <property type="entry name" value="NUDIXFAMILY"/>
</dbReference>
<sequence length="262" mass="28144">MADPRARLLALDGLDPLIERGRLQWRALAEAPPGADLVLLGLVDGVPHFVAVPDRAGNAATGRPPHIFGLLAQLPRDEMALYGAARAMVEWHGRHRFCPACAGTTSAFKGGWGRQCGGCGAQHFPRTDPVVIMLAEHDGAVLLGRGLGWPEGRYSALAGFVEPGESIEEAVARELLEESGVRAFDVRYVASQPWPFPSQLMIGCHCISEGRALDIDTSELADLIWATRDEVVAALAGDADARFIAPPPFAIARDLLEWWVAG</sequence>
<dbReference type="InterPro" id="IPR015797">
    <property type="entry name" value="NUDIX_hydrolase-like_dom_sf"/>
</dbReference>
<dbReference type="Pfam" id="PF00293">
    <property type="entry name" value="NUDIX"/>
    <property type="match status" value="1"/>
</dbReference>
<evidence type="ECO:0000256" key="10">
    <source>
        <dbReference type="RuleBase" id="RU003476"/>
    </source>
</evidence>
<evidence type="ECO:0000256" key="4">
    <source>
        <dbReference type="ARBA" id="ARBA00012381"/>
    </source>
</evidence>
<dbReference type="Gene3D" id="3.90.79.10">
    <property type="entry name" value="Nucleoside Triphosphate Pyrophosphohydrolase"/>
    <property type="match status" value="1"/>
</dbReference>
<dbReference type="GO" id="GO:0019677">
    <property type="term" value="P:NAD+ catabolic process"/>
    <property type="evidence" value="ECO:0007669"/>
    <property type="project" value="TreeGrafter"/>
</dbReference>
<dbReference type="InterPro" id="IPR000086">
    <property type="entry name" value="NUDIX_hydrolase_dom"/>
</dbReference>
<evidence type="ECO:0000256" key="8">
    <source>
        <dbReference type="ARBA" id="ARBA00023027"/>
    </source>
</evidence>
<evidence type="ECO:0000313" key="13">
    <source>
        <dbReference type="Proteomes" id="UP000309138"/>
    </source>
</evidence>
<comment type="catalytic activity">
    <reaction evidence="9">
        <text>a 5'-end NAD(+)-phospho-ribonucleoside in mRNA + H2O = a 5'-end phospho-adenosine-phospho-ribonucleoside in mRNA + beta-nicotinamide D-ribonucleotide + 2 H(+)</text>
        <dbReference type="Rhea" id="RHEA:60876"/>
        <dbReference type="Rhea" id="RHEA-COMP:15698"/>
        <dbReference type="Rhea" id="RHEA-COMP:15719"/>
        <dbReference type="ChEBI" id="CHEBI:14649"/>
        <dbReference type="ChEBI" id="CHEBI:15377"/>
        <dbReference type="ChEBI" id="CHEBI:15378"/>
        <dbReference type="ChEBI" id="CHEBI:144029"/>
        <dbReference type="ChEBI" id="CHEBI:144051"/>
    </reaction>
    <physiologicalReaction direction="left-to-right" evidence="9">
        <dbReference type="Rhea" id="RHEA:60877"/>
    </physiologicalReaction>
</comment>
<keyword evidence="5" id="KW-0479">Metal-binding</keyword>
<protein>
    <recommendedName>
        <fullName evidence="4">NAD(+) diphosphatase</fullName>
        <ecNumber evidence="4">3.6.1.22</ecNumber>
    </recommendedName>
</protein>
<evidence type="ECO:0000256" key="3">
    <source>
        <dbReference type="ARBA" id="ARBA00009595"/>
    </source>
</evidence>
<evidence type="ECO:0000256" key="1">
    <source>
        <dbReference type="ARBA" id="ARBA00001946"/>
    </source>
</evidence>
<dbReference type="Pfam" id="PF09297">
    <property type="entry name" value="Zn_ribbon_NUD"/>
    <property type="match status" value="1"/>
</dbReference>
<dbReference type="GO" id="GO:0005829">
    <property type="term" value="C:cytosol"/>
    <property type="evidence" value="ECO:0007669"/>
    <property type="project" value="TreeGrafter"/>
</dbReference>
<dbReference type="InterPro" id="IPR049734">
    <property type="entry name" value="NudC-like_C"/>
</dbReference>
<gene>
    <name evidence="12" type="primary">nudC</name>
    <name evidence="12" type="ORF">FBR43_02785</name>
</gene>
<dbReference type="EC" id="3.6.1.22" evidence="4"/>
<dbReference type="OrthoDB" id="9791656at2"/>
<dbReference type="CDD" id="cd03429">
    <property type="entry name" value="NUDIX_NADH_pyrophosphatase_Nudt13"/>
    <property type="match status" value="1"/>
</dbReference>
<keyword evidence="7" id="KW-0460">Magnesium</keyword>
<dbReference type="GO" id="GO:0110153">
    <property type="term" value="F:RNA NAD-cap (NMN-forming) hydrolase activity"/>
    <property type="evidence" value="ECO:0007669"/>
    <property type="project" value="RHEA"/>
</dbReference>
<dbReference type="EMBL" id="SWKR01000001">
    <property type="protein sequence ID" value="TKD53396.1"/>
    <property type="molecule type" value="Genomic_DNA"/>
</dbReference>
<dbReference type="GO" id="GO:0046872">
    <property type="term" value="F:metal ion binding"/>
    <property type="evidence" value="ECO:0007669"/>
    <property type="project" value="UniProtKB-KW"/>
</dbReference>
<comment type="caution">
    <text evidence="12">The sequence shown here is derived from an EMBL/GenBank/DDBJ whole genome shotgun (WGS) entry which is preliminary data.</text>
</comment>
<evidence type="ECO:0000313" key="12">
    <source>
        <dbReference type="EMBL" id="TKD53396.1"/>
    </source>
</evidence>
<dbReference type="PANTHER" id="PTHR42904">
    <property type="entry name" value="NUDIX HYDROLASE, NUDC SUBFAMILY"/>
    <property type="match status" value="1"/>
</dbReference>
<evidence type="ECO:0000256" key="5">
    <source>
        <dbReference type="ARBA" id="ARBA00022723"/>
    </source>
</evidence>
<organism evidence="12 13">
    <name type="scientific">Sphingomonas baiyangensis</name>
    <dbReference type="NCBI Taxonomy" id="2572576"/>
    <lineage>
        <taxon>Bacteria</taxon>
        <taxon>Pseudomonadati</taxon>
        <taxon>Pseudomonadota</taxon>
        <taxon>Alphaproteobacteria</taxon>
        <taxon>Sphingomonadales</taxon>
        <taxon>Sphingomonadaceae</taxon>
        <taxon>Sphingomonas</taxon>
    </lineage>
</organism>
<evidence type="ECO:0000259" key="11">
    <source>
        <dbReference type="PROSITE" id="PS51462"/>
    </source>
</evidence>
<evidence type="ECO:0000256" key="7">
    <source>
        <dbReference type="ARBA" id="ARBA00022842"/>
    </source>
</evidence>
<dbReference type="PANTHER" id="PTHR42904:SF6">
    <property type="entry name" value="NAD-CAPPED RNA HYDROLASE NUDT12"/>
    <property type="match status" value="1"/>
</dbReference>
<evidence type="ECO:0000256" key="2">
    <source>
        <dbReference type="ARBA" id="ARBA00001947"/>
    </source>
</evidence>
<dbReference type="InterPro" id="IPR050241">
    <property type="entry name" value="NAD-cap_RNA_hydrolase_NudC"/>
</dbReference>
<proteinExistence type="inferred from homology"/>
<evidence type="ECO:0000256" key="9">
    <source>
        <dbReference type="ARBA" id="ARBA00023679"/>
    </source>
</evidence>
<dbReference type="GO" id="GO:0035529">
    <property type="term" value="F:NADH pyrophosphatase activity"/>
    <property type="evidence" value="ECO:0007669"/>
    <property type="project" value="TreeGrafter"/>
</dbReference>
<keyword evidence="8" id="KW-0520">NAD</keyword>
<dbReference type="InterPro" id="IPR020476">
    <property type="entry name" value="Nudix_hydrolase"/>
</dbReference>
<name>A0A4U1LAK0_9SPHN</name>